<sequence>MSSEKQPPGGHDTTPLNPTSGETYTVKITFHRAHHVPIADFGKRSADPFILAQVNTSVPTRHGHDPHLRYRSQTIHRTLEPEWNAEWVIAGVPRSGLTLKARLYDEDPDDYDDSLGKVEVETGAINEHFAIKEETYKVRKTGANFKAYALRSCLRLVDKAHDLHARLVLSVEVLGKTKEEVGKVYTINNFWWIHYSPMIGRIAGTKTNDEQGVEKFNFQANEIQLQGPVPNEMYHRYVEFKGFVGTKYGVLEGPGREMTLKFLEMVYYDQGGRIFTYVITLDGMFRFTETGKEFGIDLLSKHTMHSDVNSAEDPDQRTHPAEDVPGGPPNEAPPKDPRFYELVIDNDSGTYRPDKQFLPLLRKFLERNLVGLQVLTKACDDDELDKIKEEQKKVKTKEGVHRVYGQASDAGSISSSEADDLEDRAREDGEAAAPSKVEKTAEVLGKPKEAVKKVIPGEQSRLEREHAEEREDTL</sequence>
<feature type="region of interest" description="Disordered" evidence="1">
    <location>
        <begin position="307"/>
        <end position="337"/>
    </location>
</feature>
<dbReference type="SMART" id="SM00239">
    <property type="entry name" value="C2"/>
    <property type="match status" value="1"/>
</dbReference>
<dbReference type="PANTHER" id="PTHR47800:SF5">
    <property type="entry name" value="FER-1-LIKE PROTEIN 6"/>
    <property type="match status" value="1"/>
</dbReference>
<dbReference type="InterPro" id="IPR000008">
    <property type="entry name" value="C2_dom"/>
</dbReference>
<dbReference type="OrthoDB" id="73919at2759"/>
<keyword evidence="4" id="KW-1185">Reference proteome</keyword>
<comment type="caution">
    <text evidence="3">The sequence shown here is derived from an EMBL/GenBank/DDBJ whole genome shotgun (WGS) entry which is preliminary data.</text>
</comment>
<dbReference type="SUPFAM" id="SSF49562">
    <property type="entry name" value="C2 domain (Calcium/lipid-binding domain, CaLB)"/>
    <property type="match status" value="1"/>
</dbReference>
<gene>
    <name evidence="3" type="ORF">EHS25_001687</name>
</gene>
<dbReference type="Proteomes" id="UP000279259">
    <property type="component" value="Unassembled WGS sequence"/>
</dbReference>
<organism evidence="3 4">
    <name type="scientific">Saitozyma podzolica</name>
    <dbReference type="NCBI Taxonomy" id="1890683"/>
    <lineage>
        <taxon>Eukaryota</taxon>
        <taxon>Fungi</taxon>
        <taxon>Dikarya</taxon>
        <taxon>Basidiomycota</taxon>
        <taxon>Agaricomycotina</taxon>
        <taxon>Tremellomycetes</taxon>
        <taxon>Tremellales</taxon>
        <taxon>Trimorphomycetaceae</taxon>
        <taxon>Saitozyma</taxon>
    </lineage>
</organism>
<dbReference type="EMBL" id="RSCD01000011">
    <property type="protein sequence ID" value="RSH90353.1"/>
    <property type="molecule type" value="Genomic_DNA"/>
</dbReference>
<evidence type="ECO:0000313" key="3">
    <source>
        <dbReference type="EMBL" id="RSH90353.1"/>
    </source>
</evidence>
<evidence type="ECO:0000256" key="1">
    <source>
        <dbReference type="SAM" id="MobiDB-lite"/>
    </source>
</evidence>
<feature type="region of interest" description="Disordered" evidence="1">
    <location>
        <begin position="1"/>
        <end position="21"/>
    </location>
</feature>
<evidence type="ECO:0000259" key="2">
    <source>
        <dbReference type="PROSITE" id="PS50004"/>
    </source>
</evidence>
<evidence type="ECO:0000313" key="4">
    <source>
        <dbReference type="Proteomes" id="UP000279259"/>
    </source>
</evidence>
<dbReference type="Pfam" id="PF00168">
    <property type="entry name" value="C2"/>
    <property type="match status" value="1"/>
</dbReference>
<feature type="compositionally biased region" description="Basic and acidic residues" evidence="1">
    <location>
        <begin position="460"/>
        <end position="474"/>
    </location>
</feature>
<feature type="compositionally biased region" description="Basic and acidic residues" evidence="1">
    <location>
        <begin position="436"/>
        <end position="452"/>
    </location>
</feature>
<accession>A0A427YH57</accession>
<proteinExistence type="predicted"/>
<feature type="region of interest" description="Disordered" evidence="1">
    <location>
        <begin position="406"/>
        <end position="474"/>
    </location>
</feature>
<dbReference type="STRING" id="1890683.A0A427YH57"/>
<dbReference type="GO" id="GO:0010628">
    <property type="term" value="P:positive regulation of gene expression"/>
    <property type="evidence" value="ECO:0007669"/>
    <property type="project" value="TreeGrafter"/>
</dbReference>
<dbReference type="PANTHER" id="PTHR47800">
    <property type="entry name" value="C2 DOMAIN-CONTAINING PROTEIN"/>
    <property type="match status" value="1"/>
</dbReference>
<dbReference type="PROSITE" id="PS50004">
    <property type="entry name" value="C2"/>
    <property type="match status" value="1"/>
</dbReference>
<dbReference type="InterPro" id="IPR035892">
    <property type="entry name" value="C2_domain_sf"/>
</dbReference>
<reference evidence="3 4" key="1">
    <citation type="submission" date="2018-11" db="EMBL/GenBank/DDBJ databases">
        <title>Genome sequence of Saitozyma podzolica DSM 27192.</title>
        <authorList>
            <person name="Aliyu H."/>
            <person name="Gorte O."/>
            <person name="Ochsenreither K."/>
        </authorList>
    </citation>
    <scope>NUCLEOTIDE SEQUENCE [LARGE SCALE GENOMIC DNA]</scope>
    <source>
        <strain evidence="3 4">DSM 27192</strain>
    </source>
</reference>
<dbReference type="Gene3D" id="2.60.40.150">
    <property type="entry name" value="C2 domain"/>
    <property type="match status" value="1"/>
</dbReference>
<feature type="domain" description="C2" evidence="2">
    <location>
        <begin position="7"/>
        <end position="136"/>
    </location>
</feature>
<name>A0A427YH57_9TREE</name>
<dbReference type="AlphaFoldDB" id="A0A427YH57"/>
<protein>
    <recommendedName>
        <fullName evidence="2">C2 domain-containing protein</fullName>
    </recommendedName>
</protein>